<keyword evidence="3" id="KW-1185">Reference proteome</keyword>
<dbReference type="InterPro" id="IPR000871">
    <property type="entry name" value="Beta-lactam_class-A"/>
</dbReference>
<dbReference type="Pfam" id="PF13354">
    <property type="entry name" value="Beta-lactamase2"/>
    <property type="match status" value="1"/>
</dbReference>
<evidence type="ECO:0000313" key="2">
    <source>
        <dbReference type="EMBL" id="GAA1969321.1"/>
    </source>
</evidence>
<dbReference type="InterPro" id="IPR045155">
    <property type="entry name" value="Beta-lactam_cat"/>
</dbReference>
<gene>
    <name evidence="2" type="ORF">GCM10009754_48360</name>
</gene>
<dbReference type="PANTHER" id="PTHR35333:SF5">
    <property type="entry name" value="CONSERVED LIPOPROTEIN LPQF-RELATED"/>
    <property type="match status" value="1"/>
</dbReference>
<comment type="caution">
    <text evidence="2">The sequence shown here is derived from an EMBL/GenBank/DDBJ whole genome shotgun (WGS) entry which is preliminary data.</text>
</comment>
<reference evidence="3" key="1">
    <citation type="journal article" date="2019" name="Int. J. Syst. Evol. Microbiol.">
        <title>The Global Catalogue of Microorganisms (GCM) 10K type strain sequencing project: providing services to taxonomists for standard genome sequencing and annotation.</title>
        <authorList>
            <consortium name="The Broad Institute Genomics Platform"/>
            <consortium name="The Broad Institute Genome Sequencing Center for Infectious Disease"/>
            <person name="Wu L."/>
            <person name="Ma J."/>
        </authorList>
    </citation>
    <scope>NUCLEOTIDE SEQUENCE [LARGE SCALE GENOMIC DNA]</scope>
    <source>
        <strain evidence="3">JCM 14545</strain>
    </source>
</reference>
<accession>A0ABP5CUY5</accession>
<evidence type="ECO:0000259" key="1">
    <source>
        <dbReference type="Pfam" id="PF13354"/>
    </source>
</evidence>
<dbReference type="EMBL" id="BAAANN010000019">
    <property type="protein sequence ID" value="GAA1969321.1"/>
    <property type="molecule type" value="Genomic_DNA"/>
</dbReference>
<dbReference type="InterPro" id="IPR012338">
    <property type="entry name" value="Beta-lactam/transpept-like"/>
</dbReference>
<dbReference type="Proteomes" id="UP001501116">
    <property type="component" value="Unassembled WGS sequence"/>
</dbReference>
<proteinExistence type="predicted"/>
<protein>
    <recommendedName>
        <fullName evidence="1">Beta-lactamase class A catalytic domain-containing protein</fullName>
    </recommendedName>
</protein>
<dbReference type="Gene3D" id="3.40.710.10">
    <property type="entry name" value="DD-peptidase/beta-lactamase superfamily"/>
    <property type="match status" value="1"/>
</dbReference>
<dbReference type="SUPFAM" id="SSF56601">
    <property type="entry name" value="beta-lactamase/transpeptidase-like"/>
    <property type="match status" value="1"/>
</dbReference>
<feature type="domain" description="Beta-lactamase class A catalytic" evidence="1">
    <location>
        <begin position="146"/>
        <end position="237"/>
    </location>
</feature>
<organism evidence="2 3">
    <name type="scientific">Amycolatopsis minnesotensis</name>
    <dbReference type="NCBI Taxonomy" id="337894"/>
    <lineage>
        <taxon>Bacteria</taxon>
        <taxon>Bacillati</taxon>
        <taxon>Actinomycetota</taxon>
        <taxon>Actinomycetes</taxon>
        <taxon>Pseudonocardiales</taxon>
        <taxon>Pseudonocardiaceae</taxon>
        <taxon>Amycolatopsis</taxon>
    </lineage>
</organism>
<sequence>MEKVSLGGIMTGRPAADEQLAWIVAASARGPLPETEIRGHLASALLDASGGPSGVNAALAGVGRVTTTRLIDSEPGRSRAVVRGDGASYVLTVRVDETGLVDDLGLVPEETPPSSWSEVDDQLSPLGKRVSFAAGEVEDGRFRGVHGIDADTQRPIGSACKLYVLGALAQAVADGTAAWGERLAIREDWKSVSSGELPDRALTLAEFADHMISTSDNTATDHLIHRLGRDAVHRQLTLSGNQRPAASIPFLTTKALFQLKLTADAAPAERYLALPEAARTAALEELERAPLPENRSLWPRPRHIDAIEWFASPSDVCRAYAGLYRVGMPEIGHALSINDDGLALDPARFATTWYKGGNEPGVLSLNYLARTADDRALVVSLMVSDPDEDLDTMPVALKGFSAIRGAFDLLSR</sequence>
<dbReference type="PANTHER" id="PTHR35333">
    <property type="entry name" value="BETA-LACTAMASE"/>
    <property type="match status" value="1"/>
</dbReference>
<name>A0ABP5CUY5_9PSEU</name>
<evidence type="ECO:0000313" key="3">
    <source>
        <dbReference type="Proteomes" id="UP001501116"/>
    </source>
</evidence>